<dbReference type="GO" id="GO:0046872">
    <property type="term" value="F:metal ion binding"/>
    <property type="evidence" value="ECO:0007669"/>
    <property type="project" value="UniProtKB-UniRule"/>
</dbReference>
<dbReference type="Gene3D" id="2.60.200.30">
    <property type="entry name" value="Probable inorganic polyphosphate/atp-NAD kinase, domain 2"/>
    <property type="match status" value="1"/>
</dbReference>
<feature type="binding site" evidence="8">
    <location>
        <position position="165"/>
    </location>
    <ligand>
        <name>NAD(+)</name>
        <dbReference type="ChEBI" id="CHEBI:57540"/>
    </ligand>
</feature>
<dbReference type="Proteomes" id="UP000191931">
    <property type="component" value="Unassembled WGS sequence"/>
</dbReference>
<evidence type="ECO:0000256" key="8">
    <source>
        <dbReference type="HAMAP-Rule" id="MF_00361"/>
    </source>
</evidence>
<evidence type="ECO:0000256" key="3">
    <source>
        <dbReference type="ARBA" id="ARBA00022777"/>
    </source>
</evidence>
<feature type="active site" description="Proton acceptor" evidence="8">
    <location>
        <position position="63"/>
    </location>
</feature>
<proteinExistence type="inferred from homology"/>
<comment type="subcellular location">
    <subcellularLocation>
        <location evidence="8">Cytoplasm</location>
    </subcellularLocation>
</comment>
<dbReference type="AlphaFoldDB" id="A0A1W1H4U9"/>
<dbReference type="GO" id="GO:0019674">
    <property type="term" value="P:NAD+ metabolic process"/>
    <property type="evidence" value="ECO:0007669"/>
    <property type="project" value="InterPro"/>
</dbReference>
<gene>
    <name evidence="9" type="primary">ppnK</name>
    <name evidence="8" type="synonym">nadK</name>
    <name evidence="9" type="ORF">MTBBW1_1020023</name>
</gene>
<dbReference type="EMBL" id="FWEV01000005">
    <property type="protein sequence ID" value="SLM27499.1"/>
    <property type="molecule type" value="Genomic_DNA"/>
</dbReference>
<dbReference type="Pfam" id="PF01513">
    <property type="entry name" value="NAD_kinase"/>
    <property type="match status" value="1"/>
</dbReference>
<dbReference type="InterPro" id="IPR002504">
    <property type="entry name" value="NADK"/>
</dbReference>
<protein>
    <recommendedName>
        <fullName evidence="8">NAD kinase</fullName>
        <ecNumber evidence="8">2.7.1.23</ecNumber>
    </recommendedName>
    <alternativeName>
        <fullName evidence="8">ATP-dependent NAD kinase</fullName>
    </alternativeName>
</protein>
<keyword evidence="1 8" id="KW-0808">Transferase</keyword>
<keyword evidence="6 8" id="KW-0520">NAD</keyword>
<evidence type="ECO:0000313" key="10">
    <source>
        <dbReference type="Proteomes" id="UP000191931"/>
    </source>
</evidence>
<accession>A0A1W1H4U9</accession>
<dbReference type="GO" id="GO:0005524">
    <property type="term" value="F:ATP binding"/>
    <property type="evidence" value="ECO:0007669"/>
    <property type="project" value="UniProtKB-KW"/>
</dbReference>
<dbReference type="GO" id="GO:0005737">
    <property type="term" value="C:cytoplasm"/>
    <property type="evidence" value="ECO:0007669"/>
    <property type="project" value="UniProtKB-SubCell"/>
</dbReference>
<comment type="catalytic activity">
    <reaction evidence="7 8">
        <text>NAD(+) + ATP = ADP + NADP(+) + H(+)</text>
        <dbReference type="Rhea" id="RHEA:18629"/>
        <dbReference type="ChEBI" id="CHEBI:15378"/>
        <dbReference type="ChEBI" id="CHEBI:30616"/>
        <dbReference type="ChEBI" id="CHEBI:57540"/>
        <dbReference type="ChEBI" id="CHEBI:58349"/>
        <dbReference type="ChEBI" id="CHEBI:456216"/>
        <dbReference type="EC" id="2.7.1.23"/>
    </reaction>
</comment>
<dbReference type="PANTHER" id="PTHR20275:SF0">
    <property type="entry name" value="NAD KINASE"/>
    <property type="match status" value="1"/>
</dbReference>
<feature type="binding site" evidence="8">
    <location>
        <position position="148"/>
    </location>
    <ligand>
        <name>NAD(+)</name>
        <dbReference type="ChEBI" id="CHEBI:57540"/>
    </ligand>
</feature>
<evidence type="ECO:0000256" key="5">
    <source>
        <dbReference type="ARBA" id="ARBA00022857"/>
    </source>
</evidence>
<feature type="binding site" evidence="8">
    <location>
        <begin position="137"/>
        <end position="138"/>
    </location>
    <ligand>
        <name>NAD(+)</name>
        <dbReference type="ChEBI" id="CHEBI:57540"/>
    </ligand>
</feature>
<dbReference type="InterPro" id="IPR017437">
    <property type="entry name" value="ATP-NAD_kinase_PpnK-typ_C"/>
</dbReference>
<evidence type="ECO:0000256" key="1">
    <source>
        <dbReference type="ARBA" id="ARBA00022679"/>
    </source>
</evidence>
<name>A0A1W1H4U9_9BACT</name>
<feature type="binding site" evidence="8">
    <location>
        <position position="167"/>
    </location>
    <ligand>
        <name>NAD(+)</name>
        <dbReference type="ChEBI" id="CHEBI:57540"/>
    </ligand>
</feature>
<evidence type="ECO:0000256" key="4">
    <source>
        <dbReference type="ARBA" id="ARBA00022840"/>
    </source>
</evidence>
<keyword evidence="2 8" id="KW-0547">Nucleotide-binding</keyword>
<dbReference type="STRING" id="1246637.MTBBW1_1020023"/>
<keyword evidence="5 8" id="KW-0521">NADP</keyword>
<dbReference type="GO" id="GO:0051287">
    <property type="term" value="F:NAD binding"/>
    <property type="evidence" value="ECO:0007669"/>
    <property type="project" value="UniProtKB-ARBA"/>
</dbReference>
<dbReference type="GO" id="GO:0006741">
    <property type="term" value="P:NADP+ biosynthetic process"/>
    <property type="evidence" value="ECO:0007669"/>
    <property type="project" value="UniProtKB-UniRule"/>
</dbReference>
<dbReference type="PANTHER" id="PTHR20275">
    <property type="entry name" value="NAD KINASE"/>
    <property type="match status" value="1"/>
</dbReference>
<comment type="cofactor">
    <cofactor evidence="8">
        <name>a divalent metal cation</name>
        <dbReference type="ChEBI" id="CHEBI:60240"/>
    </cofactor>
</comment>
<evidence type="ECO:0000256" key="6">
    <source>
        <dbReference type="ARBA" id="ARBA00023027"/>
    </source>
</evidence>
<dbReference type="SUPFAM" id="SSF111331">
    <property type="entry name" value="NAD kinase/diacylglycerol kinase-like"/>
    <property type="match status" value="1"/>
</dbReference>
<keyword evidence="4 8" id="KW-0067">ATP-binding</keyword>
<keyword evidence="3 8" id="KW-0418">Kinase</keyword>
<dbReference type="HAMAP" id="MF_00361">
    <property type="entry name" value="NAD_kinase"/>
    <property type="match status" value="1"/>
</dbReference>
<dbReference type="Pfam" id="PF20143">
    <property type="entry name" value="NAD_kinase_C"/>
    <property type="match status" value="1"/>
</dbReference>
<dbReference type="EC" id="2.7.1.23" evidence="8"/>
<comment type="caution">
    <text evidence="8">Lacks conserved residue(s) required for the propagation of feature annotation.</text>
</comment>
<dbReference type="GO" id="GO:0003951">
    <property type="term" value="F:NAD+ kinase activity"/>
    <property type="evidence" value="ECO:0007669"/>
    <property type="project" value="UniProtKB-UniRule"/>
</dbReference>
<dbReference type="InterPro" id="IPR016064">
    <property type="entry name" value="NAD/diacylglycerol_kinase_sf"/>
</dbReference>
<feature type="binding site" evidence="8">
    <location>
        <begin position="63"/>
        <end position="64"/>
    </location>
    <ligand>
        <name>NAD(+)</name>
        <dbReference type="ChEBI" id="CHEBI:57540"/>
    </ligand>
</feature>
<comment type="function">
    <text evidence="8">Involved in the regulation of the intracellular balance of NAD and NADP, and is a key enzyme in the biosynthesis of NADP. Catalyzes specifically the phosphorylation on 2'-hydroxyl of the adenosine moiety of NAD to yield NADP.</text>
</comment>
<keyword evidence="8" id="KW-0963">Cytoplasm</keyword>
<sequence length="282" mass="30724">MNESNMSKKYIALLVKQDEKARQKADELAQWLQQRGVNVVYADGFSKKLPSKPISCMIVLGGDGTFLSAARLIGSHDIPLMGIKFGEVGFLAETLENCLYDAVQALLDGRFHIEERMRLKVSVSREDKEIASSSVLNDLVLNRGALSRLVYCVVSIDGSYLTTFKADGLIVATPTGSTAYSLAAGGPVIHPMVPGIILTPICPFTLTNRPLIIPDSSTIELCLEGDSDDIMLTLDGQEGISIGPSDKIMVTRGEHPVKMINFKKDSYYNVLKARLLWSGGRA</sequence>
<evidence type="ECO:0000256" key="7">
    <source>
        <dbReference type="ARBA" id="ARBA00047925"/>
    </source>
</evidence>
<comment type="similarity">
    <text evidence="8">Belongs to the NAD kinase family.</text>
</comment>
<organism evidence="9 10">
    <name type="scientific">Desulfamplus magnetovallimortis</name>
    <dbReference type="NCBI Taxonomy" id="1246637"/>
    <lineage>
        <taxon>Bacteria</taxon>
        <taxon>Pseudomonadati</taxon>
        <taxon>Thermodesulfobacteriota</taxon>
        <taxon>Desulfobacteria</taxon>
        <taxon>Desulfobacterales</taxon>
        <taxon>Desulfobacteraceae</taxon>
        <taxon>Desulfamplus</taxon>
    </lineage>
</organism>
<dbReference type="Gene3D" id="3.40.50.10330">
    <property type="entry name" value="Probable inorganic polyphosphate/atp-NAD kinase, domain 1"/>
    <property type="match status" value="1"/>
</dbReference>
<dbReference type="FunFam" id="2.60.200.30:FF:000009">
    <property type="entry name" value="Poly(P)/ATP NAD kinase"/>
    <property type="match status" value="1"/>
</dbReference>
<evidence type="ECO:0000256" key="2">
    <source>
        <dbReference type="ARBA" id="ARBA00022741"/>
    </source>
</evidence>
<reference evidence="9 10" key="1">
    <citation type="submission" date="2017-03" db="EMBL/GenBank/DDBJ databases">
        <authorList>
            <person name="Afonso C.L."/>
            <person name="Miller P.J."/>
            <person name="Scott M.A."/>
            <person name="Spackman E."/>
            <person name="Goraichik I."/>
            <person name="Dimitrov K.M."/>
            <person name="Suarez D.L."/>
            <person name="Swayne D.E."/>
        </authorList>
    </citation>
    <scope>NUCLEOTIDE SEQUENCE [LARGE SCALE GENOMIC DNA]</scope>
    <source>
        <strain evidence="9">PRJEB14757</strain>
    </source>
</reference>
<feature type="binding site" evidence="8">
    <location>
        <position position="237"/>
    </location>
    <ligand>
        <name>NAD(+)</name>
        <dbReference type="ChEBI" id="CHEBI:57540"/>
    </ligand>
</feature>
<evidence type="ECO:0000313" key="9">
    <source>
        <dbReference type="EMBL" id="SLM27499.1"/>
    </source>
</evidence>
<dbReference type="InterPro" id="IPR017438">
    <property type="entry name" value="ATP-NAD_kinase_N"/>
</dbReference>
<keyword evidence="10" id="KW-1185">Reference proteome</keyword>